<dbReference type="GO" id="GO:0009279">
    <property type="term" value="C:cell outer membrane"/>
    <property type="evidence" value="ECO:0007669"/>
    <property type="project" value="UniProtKB-SubCell"/>
</dbReference>
<feature type="domain" description="TonB-dependent receptor-like beta-barrel" evidence="13">
    <location>
        <begin position="321"/>
        <end position="749"/>
    </location>
</feature>
<keyword evidence="8 11" id="KW-0798">TonB box</keyword>
<evidence type="ECO:0000256" key="9">
    <source>
        <dbReference type="ARBA" id="ARBA00023136"/>
    </source>
</evidence>
<reference evidence="15 16" key="1">
    <citation type="submission" date="2020-08" db="EMBL/GenBank/DDBJ databases">
        <title>Genomic Encyclopedia of Type Strains, Phase IV (KMG-IV): sequencing the most valuable type-strain genomes for metagenomic binning, comparative biology and taxonomic classification.</title>
        <authorList>
            <person name="Goeker M."/>
        </authorList>
    </citation>
    <scope>NUCLEOTIDE SEQUENCE [LARGE SCALE GENOMIC DNA]</scope>
    <source>
        <strain evidence="15 16">DSM 103336</strain>
    </source>
</reference>
<evidence type="ECO:0000256" key="2">
    <source>
        <dbReference type="ARBA" id="ARBA00022448"/>
    </source>
</evidence>
<evidence type="ECO:0000256" key="11">
    <source>
        <dbReference type="RuleBase" id="RU003357"/>
    </source>
</evidence>
<keyword evidence="3" id="KW-1134">Transmembrane beta strand</keyword>
<protein>
    <submittedName>
        <fullName evidence="15">Outer membrane receptor protein involved in Fe transport</fullName>
    </submittedName>
</protein>
<keyword evidence="12" id="KW-0732">Signal</keyword>
<dbReference type="Gene3D" id="3.55.50.30">
    <property type="match status" value="1"/>
</dbReference>
<name>A0A7W9BS16_9SPHN</name>
<dbReference type="Pfam" id="PF07715">
    <property type="entry name" value="Plug"/>
    <property type="match status" value="1"/>
</dbReference>
<evidence type="ECO:0000256" key="12">
    <source>
        <dbReference type="SAM" id="SignalP"/>
    </source>
</evidence>
<keyword evidence="6" id="KW-0408">Iron</keyword>
<evidence type="ECO:0000256" key="6">
    <source>
        <dbReference type="ARBA" id="ARBA00023004"/>
    </source>
</evidence>
<keyword evidence="4" id="KW-0410">Iron transport</keyword>
<proteinExistence type="inferred from homology"/>
<dbReference type="PANTHER" id="PTHR32552:SF81">
    <property type="entry name" value="TONB-DEPENDENT OUTER MEMBRANE RECEPTOR"/>
    <property type="match status" value="1"/>
</dbReference>
<keyword evidence="16" id="KW-1185">Reference proteome</keyword>
<dbReference type="RefSeq" id="WP_311732053.1">
    <property type="nucleotide sequence ID" value="NZ_JACIJR010000003.1"/>
</dbReference>
<gene>
    <name evidence="15" type="ORF">FHS99_001581</name>
</gene>
<accession>A0A7W9BS16</accession>
<keyword evidence="15" id="KW-0675">Receptor</keyword>
<comment type="similarity">
    <text evidence="11">Belongs to the TonB-dependent receptor family.</text>
</comment>
<keyword evidence="10" id="KW-0998">Cell outer membrane</keyword>
<evidence type="ECO:0000256" key="3">
    <source>
        <dbReference type="ARBA" id="ARBA00022452"/>
    </source>
</evidence>
<dbReference type="SUPFAM" id="SSF56935">
    <property type="entry name" value="Porins"/>
    <property type="match status" value="1"/>
</dbReference>
<keyword evidence="9 11" id="KW-0472">Membrane</keyword>
<dbReference type="GO" id="GO:0006826">
    <property type="term" value="P:iron ion transport"/>
    <property type="evidence" value="ECO:0007669"/>
    <property type="project" value="UniProtKB-KW"/>
</dbReference>
<keyword evidence="7" id="KW-0406">Ion transport</keyword>
<evidence type="ECO:0000259" key="14">
    <source>
        <dbReference type="Pfam" id="PF07715"/>
    </source>
</evidence>
<dbReference type="InterPro" id="IPR039426">
    <property type="entry name" value="TonB-dep_rcpt-like"/>
</dbReference>
<evidence type="ECO:0000256" key="1">
    <source>
        <dbReference type="ARBA" id="ARBA00004571"/>
    </source>
</evidence>
<comment type="caution">
    <text evidence="15">The sequence shown here is derived from an EMBL/GenBank/DDBJ whole genome shotgun (WGS) entry which is preliminary data.</text>
</comment>
<evidence type="ECO:0000256" key="7">
    <source>
        <dbReference type="ARBA" id="ARBA00023065"/>
    </source>
</evidence>
<feature type="signal peptide" evidence="12">
    <location>
        <begin position="1"/>
        <end position="19"/>
    </location>
</feature>
<evidence type="ECO:0000256" key="8">
    <source>
        <dbReference type="ARBA" id="ARBA00023077"/>
    </source>
</evidence>
<keyword evidence="2" id="KW-0813">Transport</keyword>
<evidence type="ECO:0000256" key="10">
    <source>
        <dbReference type="ARBA" id="ARBA00023237"/>
    </source>
</evidence>
<evidence type="ECO:0000259" key="13">
    <source>
        <dbReference type="Pfam" id="PF00593"/>
    </source>
</evidence>
<dbReference type="EMBL" id="JACIJR010000003">
    <property type="protein sequence ID" value="MBB5729103.1"/>
    <property type="molecule type" value="Genomic_DNA"/>
</dbReference>
<sequence>MKIGWAVAAFGLATAPAVAGTVAIDLPAGTVGQQVTALGRLARISVVVPDPALWSRPVPALRGRWDAAAALAVVAGRAGATAERIGPGSWRMVRRPVAVVRRARRVAPVPSPAPMVTPDRDIVVTASKRDTTRDHFAGHYVRVAGAELDLGGAGGTDRLVARTASVASTYLGAGRNKLFIRGIADSSFTGPTQATVGQYYGDLRLSYNAPDPDLRLSDLAAVEVLEGPQGTLYGAGSLGGLIRLVPNAPNLARASASVSGGASTTQNGAPGADVQAVLNVPLVADRLAVRIVADAASEGGYIDKPLLDRTDVNRTRIAGGRATALLDLGADWSVALVGIGQRIRGEDSQYADRDGVPLTRSAPVTEGFSADFLQAQLVLSGAFGDVRFRSTSGVTAHDLMERYDATPPDGPVQLFAQANRTRMRANETRLWQSARDGSGWLAGFSYVHNRTRLTRLYGAPDALSPTTGVVNGVAETTLYGEGSVRLLPGLLTTGGVRVTRSVLDGEGADVARAVQPSVAALAAVAASRAETIVLPSAAAIVDLTRHAQLFLRYQQGFRPGGLAIEGDFVRRFRSDRVATIEAGVRSGRPNVDRLDVAVTVARTLWRDIQADFIDGSGLPSTANIGDGRLWTIEGVVGARIAPGLRIEGAATYNASRIDEPSQAVVSALSSLAGADPATARADVLARMQIPNIARVTARAGAVFEQALSVRADLKVDGWLRYVGASRLGVGPVLGQLQGSYLDSGLSARIGLERIGITASMTNIVNTRGNRFALGTPFATGRDQVTPLRPRTVRVGIDTRF</sequence>
<organism evidence="15 16">
    <name type="scientific">Sphingomonas prati</name>
    <dbReference type="NCBI Taxonomy" id="1843237"/>
    <lineage>
        <taxon>Bacteria</taxon>
        <taxon>Pseudomonadati</taxon>
        <taxon>Pseudomonadota</taxon>
        <taxon>Alphaproteobacteria</taxon>
        <taxon>Sphingomonadales</taxon>
        <taxon>Sphingomonadaceae</taxon>
        <taxon>Sphingomonas</taxon>
    </lineage>
</organism>
<dbReference type="Gene3D" id="2.40.170.20">
    <property type="entry name" value="TonB-dependent receptor, beta-barrel domain"/>
    <property type="match status" value="1"/>
</dbReference>
<evidence type="ECO:0000313" key="15">
    <source>
        <dbReference type="EMBL" id="MBB5729103.1"/>
    </source>
</evidence>
<comment type="subcellular location">
    <subcellularLocation>
        <location evidence="1">Cell outer membrane</location>
        <topology evidence="1">Multi-pass membrane protein</topology>
    </subcellularLocation>
</comment>
<feature type="chain" id="PRO_5030652908" evidence="12">
    <location>
        <begin position="20"/>
        <end position="800"/>
    </location>
</feature>
<dbReference type="InterPro" id="IPR012910">
    <property type="entry name" value="Plug_dom"/>
</dbReference>
<evidence type="ECO:0000256" key="4">
    <source>
        <dbReference type="ARBA" id="ARBA00022496"/>
    </source>
</evidence>
<dbReference type="Pfam" id="PF00593">
    <property type="entry name" value="TonB_dep_Rec_b-barrel"/>
    <property type="match status" value="1"/>
</dbReference>
<dbReference type="Proteomes" id="UP000546701">
    <property type="component" value="Unassembled WGS sequence"/>
</dbReference>
<evidence type="ECO:0000256" key="5">
    <source>
        <dbReference type="ARBA" id="ARBA00022692"/>
    </source>
</evidence>
<feature type="domain" description="TonB-dependent receptor plug" evidence="14">
    <location>
        <begin position="146"/>
        <end position="240"/>
    </location>
</feature>
<keyword evidence="5" id="KW-0812">Transmembrane</keyword>
<dbReference type="InterPro" id="IPR036942">
    <property type="entry name" value="Beta-barrel_TonB_sf"/>
</dbReference>
<evidence type="ECO:0000313" key="16">
    <source>
        <dbReference type="Proteomes" id="UP000546701"/>
    </source>
</evidence>
<dbReference type="PANTHER" id="PTHR32552">
    <property type="entry name" value="FERRICHROME IRON RECEPTOR-RELATED"/>
    <property type="match status" value="1"/>
</dbReference>
<dbReference type="InterPro" id="IPR000531">
    <property type="entry name" value="Beta-barrel_TonB"/>
</dbReference>
<dbReference type="AlphaFoldDB" id="A0A7W9BS16"/>